<reference evidence="4" key="1">
    <citation type="submission" date="2020-03" db="EMBL/GenBank/DDBJ databases">
        <title>Complete genome sequence of sulfur-oxidizing bacterium skT11.</title>
        <authorList>
            <person name="Kanda M."/>
            <person name="Kojima H."/>
            <person name="Fukui M."/>
        </authorList>
    </citation>
    <scope>NUCLEOTIDE SEQUENCE [LARGE SCALE GENOMIC DNA]</scope>
    <source>
        <strain evidence="4">skT11</strain>
    </source>
</reference>
<dbReference type="EMBL" id="AP022853">
    <property type="protein sequence ID" value="BCB27851.1"/>
    <property type="molecule type" value="Genomic_DNA"/>
</dbReference>
<dbReference type="Proteomes" id="UP000502260">
    <property type="component" value="Chromosome"/>
</dbReference>
<evidence type="ECO:0000256" key="2">
    <source>
        <dbReference type="SAM" id="Phobius"/>
    </source>
</evidence>
<accession>A0A6F8VFC0</accession>
<keyword evidence="4" id="KW-1185">Reference proteome</keyword>
<keyword evidence="2" id="KW-0472">Membrane</keyword>
<feature type="transmembrane region" description="Helical" evidence="2">
    <location>
        <begin position="191"/>
        <end position="213"/>
    </location>
</feature>
<dbReference type="SUPFAM" id="SSF103501">
    <property type="entry name" value="Respiratory nitrate reductase 1 gamma chain"/>
    <property type="match status" value="1"/>
</dbReference>
<evidence type="ECO:0000313" key="4">
    <source>
        <dbReference type="Proteomes" id="UP000502260"/>
    </source>
</evidence>
<feature type="transmembrane region" description="Helical" evidence="2">
    <location>
        <begin position="127"/>
        <end position="146"/>
    </location>
</feature>
<dbReference type="RefSeq" id="WP_173066227.1">
    <property type="nucleotide sequence ID" value="NZ_AP022853.1"/>
</dbReference>
<keyword evidence="2" id="KW-0812">Transmembrane</keyword>
<protein>
    <recommendedName>
        <fullName evidence="5">Adenylyl-sulfate reductase</fullName>
    </recommendedName>
</protein>
<feature type="transmembrane region" description="Helical" evidence="2">
    <location>
        <begin position="20"/>
        <end position="39"/>
    </location>
</feature>
<name>A0A6F8VFC0_9PROT</name>
<evidence type="ECO:0008006" key="5">
    <source>
        <dbReference type="Google" id="ProtNLM"/>
    </source>
</evidence>
<evidence type="ECO:0000256" key="1">
    <source>
        <dbReference type="SAM" id="MobiDB-lite"/>
    </source>
</evidence>
<feature type="region of interest" description="Disordered" evidence="1">
    <location>
        <begin position="235"/>
        <end position="254"/>
    </location>
</feature>
<dbReference type="KEGG" id="slac:SKTS_27370"/>
<organism evidence="3 4">
    <name type="scientific">Sulfurimicrobium lacus</name>
    <dbReference type="NCBI Taxonomy" id="2715678"/>
    <lineage>
        <taxon>Bacteria</taxon>
        <taxon>Pseudomonadati</taxon>
        <taxon>Pseudomonadota</taxon>
        <taxon>Betaproteobacteria</taxon>
        <taxon>Nitrosomonadales</taxon>
        <taxon>Sulfuricellaceae</taxon>
        <taxon>Sulfurimicrobium</taxon>
    </lineage>
</organism>
<evidence type="ECO:0000313" key="3">
    <source>
        <dbReference type="EMBL" id="BCB27851.1"/>
    </source>
</evidence>
<dbReference type="InterPro" id="IPR036197">
    <property type="entry name" value="NarG-like_sf"/>
</dbReference>
<proteinExistence type="predicted"/>
<keyword evidence="2" id="KW-1133">Transmembrane helix</keyword>
<feature type="transmembrane region" description="Helical" evidence="2">
    <location>
        <begin position="96"/>
        <end position="115"/>
    </location>
</feature>
<dbReference type="AlphaFoldDB" id="A0A6F8VFC0"/>
<feature type="transmembrane region" description="Helical" evidence="2">
    <location>
        <begin position="166"/>
        <end position="185"/>
    </location>
</feature>
<sequence>MFTTNPFLPLSEFVSPAVMQGYVVLMALAVAVGTAFDLLHDRKFEFFLRDRKRRKAAAQRQLGGADMAAIAAKTLAHDVATFGEFCNRQRRISHVLMFYGFVLYLLTTIALIFVYPADTSTPAVLPLLWNLGALMTLLGGYWFFFLLRVNVVHDGQPPWRLVRADLFIVTLLASVSFALLFELAAMAGNPAATGLCAGLYILFTTALFVSVPWSKFAHMFYKPVVAFQRRVEEADGSSDLPSPTGGERCPPSHT</sequence>
<gene>
    <name evidence="3" type="ORF">SKTS_27370</name>
</gene>